<dbReference type="GO" id="GO:0005737">
    <property type="term" value="C:cytoplasm"/>
    <property type="evidence" value="ECO:0007669"/>
    <property type="project" value="TreeGrafter"/>
</dbReference>
<dbReference type="STRING" id="1447875.A0A2B7Y3S6"/>
<evidence type="ECO:0000256" key="1">
    <source>
        <dbReference type="ARBA" id="ARBA00001974"/>
    </source>
</evidence>
<evidence type="ECO:0000313" key="6">
    <source>
        <dbReference type="Proteomes" id="UP000223968"/>
    </source>
</evidence>
<keyword evidence="3" id="KW-0274">FAD</keyword>
<dbReference type="Gene3D" id="3.30.9.10">
    <property type="entry name" value="D-Amino Acid Oxidase, subunit A, domain 2"/>
    <property type="match status" value="1"/>
</dbReference>
<evidence type="ECO:0008006" key="7">
    <source>
        <dbReference type="Google" id="ProtNLM"/>
    </source>
</evidence>
<organism evidence="5 6">
    <name type="scientific">Helicocarpus griseus UAMH5409</name>
    <dbReference type="NCBI Taxonomy" id="1447875"/>
    <lineage>
        <taxon>Eukaryota</taxon>
        <taxon>Fungi</taxon>
        <taxon>Dikarya</taxon>
        <taxon>Ascomycota</taxon>
        <taxon>Pezizomycotina</taxon>
        <taxon>Eurotiomycetes</taxon>
        <taxon>Eurotiomycetidae</taxon>
        <taxon>Onygenales</taxon>
        <taxon>Ajellomycetaceae</taxon>
        <taxon>Helicocarpus</taxon>
    </lineage>
</organism>
<dbReference type="InterPro" id="IPR023209">
    <property type="entry name" value="DAO"/>
</dbReference>
<accession>A0A2B7Y3S6</accession>
<gene>
    <name evidence="5" type="ORF">AJ79_02277</name>
</gene>
<evidence type="ECO:0000256" key="2">
    <source>
        <dbReference type="ARBA" id="ARBA00022630"/>
    </source>
</evidence>
<protein>
    <recommendedName>
        <fullName evidence="7">FAD dependent oxidoreductase domain-containing protein</fullName>
    </recommendedName>
</protein>
<keyword evidence="4" id="KW-0560">Oxidoreductase</keyword>
<evidence type="ECO:0000256" key="3">
    <source>
        <dbReference type="ARBA" id="ARBA00022827"/>
    </source>
</evidence>
<dbReference type="EMBL" id="PDNB01000023">
    <property type="protein sequence ID" value="PGH15683.1"/>
    <property type="molecule type" value="Genomic_DNA"/>
</dbReference>
<sequence length="161" mass="17168">MARITIIGAGITGMAIASALSKFRDVTTIAPDLPGDPDSLGWASPWAGRRDGTVILGGIKQIGNTDPNVDVELRKDVHNAPRARDCARNVPIKEYRQCRIRDIVGIRPGRVSGIRIEKEVANGEKIIHAYGTSGGGFSFGLAKAAAELVDEFVFASPKAML</sequence>
<dbReference type="OrthoDB" id="2015447at2759"/>
<dbReference type="GO" id="GO:0019478">
    <property type="term" value="P:D-amino acid catabolic process"/>
    <property type="evidence" value="ECO:0007669"/>
    <property type="project" value="TreeGrafter"/>
</dbReference>
<comment type="caution">
    <text evidence="5">The sequence shown here is derived from an EMBL/GenBank/DDBJ whole genome shotgun (WGS) entry which is preliminary data.</text>
</comment>
<dbReference type="GO" id="GO:0003884">
    <property type="term" value="F:D-amino-acid oxidase activity"/>
    <property type="evidence" value="ECO:0007669"/>
    <property type="project" value="InterPro"/>
</dbReference>
<reference evidence="5 6" key="1">
    <citation type="submission" date="2017-10" db="EMBL/GenBank/DDBJ databases">
        <title>Comparative genomics in systemic dimorphic fungi from Ajellomycetaceae.</title>
        <authorList>
            <person name="Munoz J.F."/>
            <person name="Mcewen J.G."/>
            <person name="Clay O.K."/>
            <person name="Cuomo C.A."/>
        </authorList>
    </citation>
    <scope>NUCLEOTIDE SEQUENCE [LARGE SCALE GENOMIC DNA]</scope>
    <source>
        <strain evidence="5 6">UAMH5409</strain>
    </source>
</reference>
<evidence type="ECO:0000256" key="4">
    <source>
        <dbReference type="ARBA" id="ARBA00023002"/>
    </source>
</evidence>
<keyword evidence="6" id="KW-1185">Reference proteome</keyword>
<keyword evidence="2" id="KW-0285">Flavoprotein</keyword>
<dbReference type="GO" id="GO:0071949">
    <property type="term" value="F:FAD binding"/>
    <property type="evidence" value="ECO:0007669"/>
    <property type="project" value="InterPro"/>
</dbReference>
<dbReference type="Proteomes" id="UP000223968">
    <property type="component" value="Unassembled WGS sequence"/>
</dbReference>
<proteinExistence type="predicted"/>
<dbReference type="Gene3D" id="3.40.50.720">
    <property type="entry name" value="NAD(P)-binding Rossmann-like Domain"/>
    <property type="match status" value="2"/>
</dbReference>
<comment type="cofactor">
    <cofactor evidence="1">
        <name>FAD</name>
        <dbReference type="ChEBI" id="CHEBI:57692"/>
    </cofactor>
</comment>
<evidence type="ECO:0000313" key="5">
    <source>
        <dbReference type="EMBL" id="PGH15683.1"/>
    </source>
</evidence>
<dbReference type="PANTHER" id="PTHR11530:SF11">
    <property type="entry name" value="D-ASPARTATE OXIDASE"/>
    <property type="match status" value="1"/>
</dbReference>
<dbReference type="PANTHER" id="PTHR11530">
    <property type="entry name" value="D-AMINO ACID OXIDASE"/>
    <property type="match status" value="1"/>
</dbReference>
<name>A0A2B7Y3S6_9EURO</name>
<dbReference type="AlphaFoldDB" id="A0A2B7Y3S6"/>